<dbReference type="InterPro" id="IPR026030">
    <property type="entry name" value="Pur-cyt_permease_Fcy2/21/22"/>
</dbReference>
<dbReference type="Proteomes" id="UP000182652">
    <property type="component" value="Unassembled WGS sequence"/>
</dbReference>
<dbReference type="GO" id="GO:0015209">
    <property type="term" value="F:cytosine transmembrane transporter activity"/>
    <property type="evidence" value="ECO:0007669"/>
    <property type="project" value="InterPro"/>
</dbReference>
<evidence type="ECO:0000256" key="7">
    <source>
        <dbReference type="PIRNR" id="PIRNR002744"/>
    </source>
</evidence>
<dbReference type="PANTHER" id="PTHR30569">
    <property type="entry name" value="CYTOSINE TRANSPORTER CODB"/>
    <property type="match status" value="1"/>
</dbReference>
<organism evidence="9 10">
    <name type="scientific">Arthrobacter woluwensis</name>
    <dbReference type="NCBI Taxonomy" id="156980"/>
    <lineage>
        <taxon>Bacteria</taxon>
        <taxon>Bacillati</taxon>
        <taxon>Actinomycetota</taxon>
        <taxon>Actinomycetes</taxon>
        <taxon>Micrococcales</taxon>
        <taxon>Micrococcaceae</taxon>
        <taxon>Arthrobacter</taxon>
    </lineage>
</organism>
<sequence length="448" mass="46666">MSLKTVYAGLDARLSAEADSSGPVKGTLSGARIGMIWLAANLVVTTLLTGTLFVTAVPFPTAVTMIVVGTLVGAVVLTSIGAIGTRTGLPTMAVTRGAFGLRGSLLPVGANVVILMGWSWVQAMLAGVTVNHVVHEFTGFSNPVLFSMLCQLLVVILAIFGHSGISRVEPWLAVVILAVIAWIFATALGRFSPADFAGIEVDPALGSTPAIVLDLVVATAVSWTVLSADINRMARSTRAGVLGGGIGYSLSTIVAMLLGATALGYVVLSGGEAVSFDPVAIVGPFGVPLALVIFFSVMATNSMVVYGMTTTVVNARPDGRVRFLPAALILGTVSIAGSAWLGLLDQFTSFLTVISSLFVPVFAVVIVDYYWFKRARYGKDLLRSSGGAFWYSGGINWIAVVSWAAGAAVSVVLSFVWPSPLGATLPTFLCSALLYWGGMRLSGHTRRA</sequence>
<evidence type="ECO:0000256" key="1">
    <source>
        <dbReference type="ARBA" id="ARBA00004141"/>
    </source>
</evidence>
<dbReference type="GO" id="GO:0005886">
    <property type="term" value="C:plasma membrane"/>
    <property type="evidence" value="ECO:0007669"/>
    <property type="project" value="TreeGrafter"/>
</dbReference>
<protein>
    <submittedName>
        <fullName evidence="9">Purine-cytosine permease</fullName>
    </submittedName>
</protein>
<gene>
    <name evidence="9" type="ORF">SAMN04489745_0960</name>
</gene>
<dbReference type="EMBL" id="FNSN01000003">
    <property type="protein sequence ID" value="SEB68465.1"/>
    <property type="molecule type" value="Genomic_DNA"/>
</dbReference>
<evidence type="ECO:0000313" key="10">
    <source>
        <dbReference type="Proteomes" id="UP000182652"/>
    </source>
</evidence>
<name>A0A1H4LDU2_9MICC</name>
<comment type="similarity">
    <text evidence="2 7">Belongs to the purine-cytosine permease (2.A.39) family.</text>
</comment>
<feature type="transmembrane region" description="Helical" evidence="8">
    <location>
        <begin position="105"/>
        <end position="128"/>
    </location>
</feature>
<dbReference type="InterPro" id="IPR001248">
    <property type="entry name" value="Pur-cyt_permease"/>
</dbReference>
<dbReference type="PANTHER" id="PTHR30569:SF0">
    <property type="entry name" value="CYTOSINE PERMEASE"/>
    <property type="match status" value="1"/>
</dbReference>
<feature type="transmembrane region" description="Helical" evidence="8">
    <location>
        <begin position="288"/>
        <end position="309"/>
    </location>
</feature>
<evidence type="ECO:0000256" key="4">
    <source>
        <dbReference type="ARBA" id="ARBA00022692"/>
    </source>
</evidence>
<dbReference type="Gene3D" id="1.10.4160.10">
    <property type="entry name" value="Hydantoin permease"/>
    <property type="match status" value="1"/>
</dbReference>
<feature type="transmembrane region" description="Helical" evidence="8">
    <location>
        <begin position="246"/>
        <end position="268"/>
    </location>
</feature>
<feature type="transmembrane region" description="Helical" evidence="8">
    <location>
        <begin position="172"/>
        <end position="192"/>
    </location>
</feature>
<feature type="transmembrane region" description="Helical" evidence="8">
    <location>
        <begin position="349"/>
        <end position="372"/>
    </location>
</feature>
<dbReference type="Pfam" id="PF02133">
    <property type="entry name" value="Transp_cyt_pur"/>
    <property type="match status" value="1"/>
</dbReference>
<evidence type="ECO:0000256" key="2">
    <source>
        <dbReference type="ARBA" id="ARBA00008974"/>
    </source>
</evidence>
<feature type="transmembrane region" description="Helical" evidence="8">
    <location>
        <begin position="321"/>
        <end position="343"/>
    </location>
</feature>
<evidence type="ECO:0000256" key="6">
    <source>
        <dbReference type="ARBA" id="ARBA00023136"/>
    </source>
</evidence>
<accession>A0A1H4LDU2</accession>
<keyword evidence="3 7" id="KW-0813">Transport</keyword>
<proteinExistence type="inferred from homology"/>
<dbReference type="RefSeq" id="WP_254780461.1">
    <property type="nucleotide sequence ID" value="NZ_FNSN01000003.1"/>
</dbReference>
<dbReference type="PIRSF" id="PIRSF002744">
    <property type="entry name" value="Pur-cyt_permease"/>
    <property type="match status" value="1"/>
</dbReference>
<feature type="transmembrane region" description="Helical" evidence="8">
    <location>
        <begin position="62"/>
        <end position="84"/>
    </location>
</feature>
<dbReference type="STRING" id="156980.SAMN04489745_0960"/>
<evidence type="ECO:0000256" key="5">
    <source>
        <dbReference type="ARBA" id="ARBA00022989"/>
    </source>
</evidence>
<evidence type="ECO:0000313" key="9">
    <source>
        <dbReference type="EMBL" id="SEB68465.1"/>
    </source>
</evidence>
<dbReference type="InterPro" id="IPR030191">
    <property type="entry name" value="CodB"/>
</dbReference>
<feature type="transmembrane region" description="Helical" evidence="8">
    <location>
        <begin position="140"/>
        <end position="160"/>
    </location>
</feature>
<keyword evidence="4 8" id="KW-0812">Transmembrane</keyword>
<evidence type="ECO:0000256" key="3">
    <source>
        <dbReference type="ARBA" id="ARBA00022448"/>
    </source>
</evidence>
<keyword evidence="5 8" id="KW-1133">Transmembrane helix</keyword>
<feature type="transmembrane region" description="Helical" evidence="8">
    <location>
        <begin position="393"/>
        <end position="417"/>
    </location>
</feature>
<keyword evidence="6 7" id="KW-0472">Membrane</keyword>
<evidence type="ECO:0000256" key="8">
    <source>
        <dbReference type="SAM" id="Phobius"/>
    </source>
</evidence>
<comment type="subcellular location">
    <subcellularLocation>
        <location evidence="1">Membrane</location>
        <topology evidence="1">Multi-pass membrane protein</topology>
    </subcellularLocation>
</comment>
<feature type="transmembrane region" description="Helical" evidence="8">
    <location>
        <begin position="35"/>
        <end position="56"/>
    </location>
</feature>
<feature type="transmembrane region" description="Helical" evidence="8">
    <location>
        <begin position="204"/>
        <end position="226"/>
    </location>
</feature>
<keyword evidence="10" id="KW-1185">Reference proteome</keyword>
<dbReference type="AlphaFoldDB" id="A0A1H4LDU2"/>
<feature type="transmembrane region" description="Helical" evidence="8">
    <location>
        <begin position="423"/>
        <end position="442"/>
    </location>
</feature>
<reference evidence="9 10" key="1">
    <citation type="submission" date="2016-10" db="EMBL/GenBank/DDBJ databases">
        <authorList>
            <person name="de Groot N.N."/>
        </authorList>
    </citation>
    <scope>NUCLEOTIDE SEQUENCE [LARGE SCALE GENOMIC DNA]</scope>
    <source>
        <strain evidence="9 10">DSM 10495</strain>
    </source>
</reference>